<feature type="coiled-coil region" evidence="1">
    <location>
        <begin position="104"/>
        <end position="134"/>
    </location>
</feature>
<dbReference type="AlphaFoldDB" id="A0A6L2KZ54"/>
<accession>A0A6L2KZ54</accession>
<evidence type="ECO:0000256" key="1">
    <source>
        <dbReference type="SAM" id="Coils"/>
    </source>
</evidence>
<evidence type="ECO:0000256" key="2">
    <source>
        <dbReference type="SAM" id="MobiDB-lite"/>
    </source>
</evidence>
<evidence type="ECO:0000313" key="3">
    <source>
        <dbReference type="EMBL" id="GEU53194.1"/>
    </source>
</evidence>
<protein>
    <submittedName>
        <fullName evidence="3">Uncharacterized protein</fullName>
    </submittedName>
</protein>
<sequence>MTLILDIPNPTPLNTFVLKHLLKPKEQQKSIQEFTDQLFKTTSLKFSPTSPKEPTPPRDSSKGKSVTIIEEPRNELVKYQVEGGSDPKVTKLKSFITPKGPLSQEEYNNQIKEMKRLNDLKAEQENSKHELRKLFNPATLKAQAQKWIEHEAKKGKMMQEYKHQISFKVDTLIFQSTIPGGLTAKGIASIATSSSSGMIFINCLSSLISFSSSTFCFLALSYVSSSPALFELPLTNSVLKSTNMFMLFKALSNIF</sequence>
<keyword evidence="1" id="KW-0175">Coiled coil</keyword>
<gene>
    <name evidence="3" type="ORF">Tci_025172</name>
</gene>
<organism evidence="3">
    <name type="scientific">Tanacetum cinerariifolium</name>
    <name type="common">Dalmatian daisy</name>
    <name type="synonym">Chrysanthemum cinerariifolium</name>
    <dbReference type="NCBI Taxonomy" id="118510"/>
    <lineage>
        <taxon>Eukaryota</taxon>
        <taxon>Viridiplantae</taxon>
        <taxon>Streptophyta</taxon>
        <taxon>Embryophyta</taxon>
        <taxon>Tracheophyta</taxon>
        <taxon>Spermatophyta</taxon>
        <taxon>Magnoliopsida</taxon>
        <taxon>eudicotyledons</taxon>
        <taxon>Gunneridae</taxon>
        <taxon>Pentapetalae</taxon>
        <taxon>asterids</taxon>
        <taxon>campanulids</taxon>
        <taxon>Asterales</taxon>
        <taxon>Asteraceae</taxon>
        <taxon>Asteroideae</taxon>
        <taxon>Anthemideae</taxon>
        <taxon>Anthemidinae</taxon>
        <taxon>Tanacetum</taxon>
    </lineage>
</organism>
<dbReference type="EMBL" id="BKCJ010003135">
    <property type="protein sequence ID" value="GEU53194.1"/>
    <property type="molecule type" value="Genomic_DNA"/>
</dbReference>
<feature type="compositionally biased region" description="Polar residues" evidence="2">
    <location>
        <begin position="42"/>
        <end position="52"/>
    </location>
</feature>
<proteinExistence type="predicted"/>
<name>A0A6L2KZ54_TANCI</name>
<comment type="caution">
    <text evidence="3">The sequence shown here is derived from an EMBL/GenBank/DDBJ whole genome shotgun (WGS) entry which is preliminary data.</text>
</comment>
<feature type="region of interest" description="Disordered" evidence="2">
    <location>
        <begin position="42"/>
        <end position="66"/>
    </location>
</feature>
<reference evidence="3" key="1">
    <citation type="journal article" date="2019" name="Sci. Rep.">
        <title>Draft genome of Tanacetum cinerariifolium, the natural source of mosquito coil.</title>
        <authorList>
            <person name="Yamashiro T."/>
            <person name="Shiraishi A."/>
            <person name="Satake H."/>
            <person name="Nakayama K."/>
        </authorList>
    </citation>
    <scope>NUCLEOTIDE SEQUENCE</scope>
</reference>